<dbReference type="SUPFAM" id="SSF103473">
    <property type="entry name" value="MFS general substrate transporter"/>
    <property type="match status" value="1"/>
</dbReference>
<dbReference type="EMBL" id="JBIRGQ010000009">
    <property type="protein sequence ID" value="MFH8551058.1"/>
    <property type="molecule type" value="Genomic_DNA"/>
</dbReference>
<dbReference type="InterPro" id="IPR036259">
    <property type="entry name" value="MFS_trans_sf"/>
</dbReference>
<feature type="transmembrane region" description="Helical" evidence="5">
    <location>
        <begin position="357"/>
        <end position="381"/>
    </location>
</feature>
<keyword evidence="2 5" id="KW-0812">Transmembrane</keyword>
<feature type="transmembrane region" description="Helical" evidence="5">
    <location>
        <begin position="141"/>
        <end position="162"/>
    </location>
</feature>
<dbReference type="InterPro" id="IPR011701">
    <property type="entry name" value="MFS"/>
</dbReference>
<dbReference type="PROSITE" id="PS50850">
    <property type="entry name" value="MFS"/>
    <property type="match status" value="1"/>
</dbReference>
<organism evidence="7 8">
    <name type="scientific">Streptomyces longisporoflavus</name>
    <dbReference type="NCBI Taxonomy" id="28044"/>
    <lineage>
        <taxon>Bacteria</taxon>
        <taxon>Bacillati</taxon>
        <taxon>Actinomycetota</taxon>
        <taxon>Actinomycetes</taxon>
        <taxon>Kitasatosporales</taxon>
        <taxon>Streptomycetaceae</taxon>
        <taxon>Streptomyces</taxon>
    </lineage>
</organism>
<feature type="transmembrane region" description="Helical" evidence="5">
    <location>
        <begin position="332"/>
        <end position="351"/>
    </location>
</feature>
<dbReference type="RefSeq" id="WP_397717767.1">
    <property type="nucleotide sequence ID" value="NZ_JBIRGN010000009.1"/>
</dbReference>
<feature type="transmembrane region" description="Helical" evidence="5">
    <location>
        <begin position="245"/>
        <end position="264"/>
    </location>
</feature>
<dbReference type="CDD" id="cd17393">
    <property type="entry name" value="MFS_MosC_like"/>
    <property type="match status" value="1"/>
</dbReference>
<reference evidence="7 8" key="1">
    <citation type="submission" date="2024-10" db="EMBL/GenBank/DDBJ databases">
        <title>The Natural Products Discovery Center: Release of the First 8490 Sequenced Strains for Exploring Actinobacteria Biosynthetic Diversity.</title>
        <authorList>
            <person name="Kalkreuter E."/>
            <person name="Kautsar S.A."/>
            <person name="Yang D."/>
            <person name="Bader C.D."/>
            <person name="Teijaro C.N."/>
            <person name="Fluegel L."/>
            <person name="Davis C.M."/>
            <person name="Simpson J.R."/>
            <person name="Lauterbach L."/>
            <person name="Steele A.D."/>
            <person name="Gui C."/>
            <person name="Meng S."/>
            <person name="Li G."/>
            <person name="Viehrig K."/>
            <person name="Ye F."/>
            <person name="Su P."/>
            <person name="Kiefer A.F."/>
            <person name="Nichols A."/>
            <person name="Cepeda A.J."/>
            <person name="Yan W."/>
            <person name="Fan B."/>
            <person name="Jiang Y."/>
            <person name="Adhikari A."/>
            <person name="Zheng C.-J."/>
            <person name="Schuster L."/>
            <person name="Cowan T.M."/>
            <person name="Smanski M.J."/>
            <person name="Chevrette M.G."/>
            <person name="De Carvalho L.P.S."/>
            <person name="Shen B."/>
        </authorList>
    </citation>
    <scope>NUCLEOTIDE SEQUENCE [LARGE SCALE GENOMIC DNA]</scope>
    <source>
        <strain evidence="7 8">NPDC017990</strain>
    </source>
</reference>
<keyword evidence="4 5" id="KW-0472">Membrane</keyword>
<gene>
    <name evidence="7" type="ORF">ACH4F9_39340</name>
</gene>
<dbReference type="PANTHER" id="PTHR23514">
    <property type="entry name" value="BYPASS OF STOP CODON PROTEIN 6"/>
    <property type="match status" value="1"/>
</dbReference>
<dbReference type="Pfam" id="PF07690">
    <property type="entry name" value="MFS_1"/>
    <property type="match status" value="1"/>
</dbReference>
<proteinExistence type="predicted"/>
<comment type="subcellular location">
    <subcellularLocation>
        <location evidence="1">Cell membrane</location>
        <topology evidence="1">Multi-pass membrane protein</topology>
    </subcellularLocation>
</comment>
<evidence type="ECO:0000259" key="6">
    <source>
        <dbReference type="PROSITE" id="PS50850"/>
    </source>
</evidence>
<feature type="transmembrane region" description="Helical" evidence="5">
    <location>
        <begin position="276"/>
        <end position="292"/>
    </location>
</feature>
<protein>
    <submittedName>
        <fullName evidence="7">MFS transporter</fullName>
    </submittedName>
</protein>
<feature type="transmembrane region" description="Helical" evidence="5">
    <location>
        <begin position="49"/>
        <end position="71"/>
    </location>
</feature>
<dbReference type="PANTHER" id="PTHR23514:SF13">
    <property type="entry name" value="INNER MEMBRANE PROTEIN YBJJ"/>
    <property type="match status" value="1"/>
</dbReference>
<sequence length="406" mass="40670">MGEVVYDVRKLKRARYAVAAVFCVHGAVTGSFATRVPWIQEHAGLSAGFLGLALAFPAIGASVAMPLAGWVSHRFGARTALRGLLALWTMALILPSLAPNLLTLCAALFVYGATAGMSDVAMNALGVEVETRMKKSIMSGLHGMWSVGALIGSAAGTVAAHLGSDARLHHALAAVTLTAIGLVACQGVLDLQAEAEEAAPPRFSLPPKSALLIGAVGFCAVFAEGASLDWSAVYLRDVLDSSAGVAAASTTGFTLTMAIARLAGDSVVDRFGSVRTVRVGGVVAALGGLLVVLAPHPALAMCGFAMLGLGIAVVVPLAFAAAGRSGPNPSQAIAGVATITYTSGLIAPSAIGTLADATSLVVSFGLVTVLACGLVAFAGVLRTESRETAVVASADATGAGTPGPRA</sequence>
<evidence type="ECO:0000256" key="4">
    <source>
        <dbReference type="ARBA" id="ARBA00023136"/>
    </source>
</evidence>
<evidence type="ECO:0000313" key="7">
    <source>
        <dbReference type="EMBL" id="MFH8551058.1"/>
    </source>
</evidence>
<feature type="domain" description="Major facilitator superfamily (MFS) profile" evidence="6">
    <location>
        <begin position="14"/>
        <end position="386"/>
    </location>
</feature>
<comment type="caution">
    <text evidence="7">The sequence shown here is derived from an EMBL/GenBank/DDBJ whole genome shotgun (WGS) entry which is preliminary data.</text>
</comment>
<evidence type="ECO:0000313" key="8">
    <source>
        <dbReference type="Proteomes" id="UP001610818"/>
    </source>
</evidence>
<dbReference type="Gene3D" id="1.20.1250.20">
    <property type="entry name" value="MFS general substrate transporter like domains"/>
    <property type="match status" value="2"/>
</dbReference>
<keyword evidence="3 5" id="KW-1133">Transmembrane helix</keyword>
<name>A0ABW7R283_9ACTN</name>
<dbReference type="Proteomes" id="UP001610818">
    <property type="component" value="Unassembled WGS sequence"/>
</dbReference>
<accession>A0ABW7R283</accession>
<feature type="transmembrane region" description="Helical" evidence="5">
    <location>
        <begin position="210"/>
        <end position="233"/>
    </location>
</feature>
<keyword evidence="8" id="KW-1185">Reference proteome</keyword>
<evidence type="ECO:0000256" key="5">
    <source>
        <dbReference type="SAM" id="Phobius"/>
    </source>
</evidence>
<evidence type="ECO:0000256" key="1">
    <source>
        <dbReference type="ARBA" id="ARBA00004651"/>
    </source>
</evidence>
<feature type="transmembrane region" description="Helical" evidence="5">
    <location>
        <begin position="298"/>
        <end position="320"/>
    </location>
</feature>
<dbReference type="InterPro" id="IPR020846">
    <property type="entry name" value="MFS_dom"/>
</dbReference>
<feature type="transmembrane region" description="Helical" evidence="5">
    <location>
        <begin position="168"/>
        <end position="189"/>
    </location>
</feature>
<feature type="transmembrane region" description="Helical" evidence="5">
    <location>
        <begin position="83"/>
        <end position="102"/>
    </location>
</feature>
<evidence type="ECO:0000256" key="3">
    <source>
        <dbReference type="ARBA" id="ARBA00022989"/>
    </source>
</evidence>
<evidence type="ECO:0000256" key="2">
    <source>
        <dbReference type="ARBA" id="ARBA00022692"/>
    </source>
</evidence>
<dbReference type="InterPro" id="IPR051788">
    <property type="entry name" value="MFS_Transporter"/>
</dbReference>